<reference evidence="2" key="3">
    <citation type="submission" date="2015-02" db="EMBL/GenBank/DDBJ databases">
        <title>Evolutionary Origins and Diversification of the Mycorrhizal Mutualists.</title>
        <authorList>
            <consortium name="DOE Joint Genome Institute"/>
            <consortium name="Mycorrhizal Genomics Consortium"/>
            <person name="Kohler A."/>
            <person name="Kuo A."/>
            <person name="Nagy L.G."/>
            <person name="Floudas D."/>
            <person name="Copeland A."/>
            <person name="Barry K.W."/>
            <person name="Cichocki N."/>
            <person name="Veneault-Fourrey C."/>
            <person name="LaButti K."/>
            <person name="Lindquist E.A."/>
            <person name="Lipzen A."/>
            <person name="Lundell T."/>
            <person name="Morin E."/>
            <person name="Murat C."/>
            <person name="Riley R."/>
            <person name="Ohm R."/>
            <person name="Sun H."/>
            <person name="Tunlid A."/>
            <person name="Henrissat B."/>
            <person name="Grigoriev I.V."/>
            <person name="Hibbett D.S."/>
            <person name="Martin F."/>
        </authorList>
    </citation>
    <scope>NUCLEOTIDE SEQUENCE</scope>
    <source>
        <strain evidence="2 3">LaAM-08-1</strain>
    </source>
</reference>
<keyword evidence="3" id="KW-1185">Reference proteome</keyword>
<feature type="non-terminal residue" evidence="2">
    <location>
        <position position="53"/>
    </location>
</feature>
<dbReference type="AlphaFoldDB" id="A0A0C9WKP3"/>
<accession>A0A0C9WKP3</accession>
<dbReference type="EMBL" id="KN839541">
    <property type="protein sequence ID" value="KIJ89645.1"/>
    <property type="molecule type" value="Genomic_DNA"/>
</dbReference>
<organism evidence="2 3">
    <name type="scientific">Laccaria amethystina LaAM-08-1</name>
    <dbReference type="NCBI Taxonomy" id="1095629"/>
    <lineage>
        <taxon>Eukaryota</taxon>
        <taxon>Fungi</taxon>
        <taxon>Dikarya</taxon>
        <taxon>Basidiomycota</taxon>
        <taxon>Agaricomycotina</taxon>
        <taxon>Agaricomycetes</taxon>
        <taxon>Agaricomycetidae</taxon>
        <taxon>Agaricales</taxon>
        <taxon>Agaricineae</taxon>
        <taxon>Hydnangiaceae</taxon>
        <taxon>Laccaria</taxon>
    </lineage>
</organism>
<evidence type="ECO:0000313" key="3">
    <source>
        <dbReference type="Proteomes" id="UP000054477"/>
    </source>
</evidence>
<sequence>TLQNLPIDYKKLQKLDLHYKVYYYTTQDYKICSVRFLKTTKVCSVCFLRLQKF</sequence>
<feature type="non-terminal residue" evidence="2">
    <location>
        <position position="1"/>
    </location>
</feature>
<reference evidence="3" key="2">
    <citation type="submission" date="2015-01" db="EMBL/GenBank/DDBJ databases">
        <title>Evolutionary Origins and Diversification of the Mycorrhizal Mutualists.</title>
        <authorList>
            <consortium name="DOE Joint Genome Institute"/>
            <consortium name="Mycorrhizal Genomics Consortium"/>
            <person name="Kohler A."/>
            <person name="Kuo A."/>
            <person name="Nagy L.G."/>
            <person name="Floudas D."/>
            <person name="Copeland A."/>
            <person name="Barry K.W."/>
            <person name="Cichocki N."/>
            <person name="Veneault-Fourrey C."/>
            <person name="LaButti K."/>
            <person name="Lindquist E.A."/>
            <person name="Lipzen A."/>
            <person name="Lundell T."/>
            <person name="Morin E."/>
            <person name="Murat C."/>
            <person name="Riley R."/>
            <person name="Ohm R."/>
            <person name="Sun H."/>
            <person name="Tunlid A."/>
            <person name="Henrissat B."/>
            <person name="Grigoriev I.V."/>
            <person name="Hibbett D.S."/>
            <person name="Martin F."/>
        </authorList>
    </citation>
    <scope>NUCLEOTIDE SEQUENCE [LARGE SCALE GENOMIC DNA]</scope>
    <source>
        <strain evidence="3">LaAM-08-1</strain>
    </source>
</reference>
<dbReference type="EMBL" id="KN839702">
    <property type="protein sequence ID" value="KIJ89465.1"/>
    <property type="molecule type" value="Genomic_DNA"/>
</dbReference>
<dbReference type="Proteomes" id="UP000054477">
    <property type="component" value="Unassembled WGS sequence"/>
</dbReference>
<dbReference type="HOGENOM" id="CLU_2948116_0_0_1"/>
<name>A0A0C9WKP3_9AGAR</name>
<evidence type="ECO:0000313" key="1">
    <source>
        <dbReference type="EMBL" id="KIJ89465.1"/>
    </source>
</evidence>
<evidence type="ECO:0000313" key="2">
    <source>
        <dbReference type="EMBL" id="KIJ89645.1"/>
    </source>
</evidence>
<protein>
    <submittedName>
        <fullName evidence="1">Unplaced genomic scaffold K443scaffold_1167, whole genome shotgun sequence</fullName>
    </submittedName>
</protein>
<reference evidence="2 3" key="1">
    <citation type="submission" date="2014-04" db="EMBL/GenBank/DDBJ databases">
        <authorList>
            <consortium name="DOE Joint Genome Institute"/>
            <person name="Kuo A."/>
            <person name="Kohler A."/>
            <person name="Nagy L.G."/>
            <person name="Floudas D."/>
            <person name="Copeland A."/>
            <person name="Barry K.W."/>
            <person name="Cichocki N."/>
            <person name="Veneault-Fourrey C."/>
            <person name="LaButti K."/>
            <person name="Lindquist E.A."/>
            <person name="Lipzen A."/>
            <person name="Lundell T."/>
            <person name="Morin E."/>
            <person name="Murat C."/>
            <person name="Sun H."/>
            <person name="Tunlid A."/>
            <person name="Henrissat B."/>
            <person name="Grigoriev I.V."/>
            <person name="Hibbett D.S."/>
            <person name="Martin F."/>
            <person name="Nordberg H.P."/>
            <person name="Cantor M.N."/>
            <person name="Hua S.X."/>
        </authorList>
    </citation>
    <scope>NUCLEOTIDE SEQUENCE [LARGE SCALE GENOMIC DNA]</scope>
    <source>
        <strain evidence="2 3">LaAM-08-1</strain>
    </source>
</reference>
<gene>
    <name evidence="1" type="ORF">K443DRAFT_70603</name>
    <name evidence="2" type="ORF">K443DRAFT_76914</name>
</gene>
<proteinExistence type="predicted"/>